<reference evidence="4 5" key="1">
    <citation type="submission" date="2014-01" db="EMBL/GenBank/DDBJ databases">
        <title>Plasmidome dynamics in the species complex Clostridium novyi sensu lato converts strains of independent lineages into distinctly different pathogens.</title>
        <authorList>
            <person name="Skarin H."/>
            <person name="Segerman B."/>
        </authorList>
    </citation>
    <scope>NUCLEOTIDE SEQUENCE [LARGE SCALE GENOMIC DNA]</scope>
    <source>
        <strain evidence="4 5">DC5</strain>
    </source>
</reference>
<dbReference type="SUPFAM" id="SSF53335">
    <property type="entry name" value="S-adenosyl-L-methionine-dependent methyltransferases"/>
    <property type="match status" value="1"/>
</dbReference>
<dbReference type="InterPro" id="IPR012327">
    <property type="entry name" value="MeTrfase_D12"/>
</dbReference>
<comment type="caution">
    <text evidence="4">The sequence shown here is derived from an EMBL/GenBank/DDBJ whole genome shotgun (WGS) entry which is preliminary data.</text>
</comment>
<organism evidence="4 5">
    <name type="scientific">Clostridium botulinum C/D str. DC5</name>
    <dbReference type="NCBI Taxonomy" id="1443128"/>
    <lineage>
        <taxon>Bacteria</taxon>
        <taxon>Bacillati</taxon>
        <taxon>Bacillota</taxon>
        <taxon>Clostridia</taxon>
        <taxon>Eubacteriales</taxon>
        <taxon>Clostridiaceae</taxon>
        <taxon>Clostridium</taxon>
    </lineage>
</organism>
<dbReference type="GO" id="GO:0009307">
    <property type="term" value="P:DNA restriction-modification system"/>
    <property type="evidence" value="ECO:0007669"/>
    <property type="project" value="InterPro"/>
</dbReference>
<dbReference type="GO" id="GO:0009007">
    <property type="term" value="F:site-specific DNA-methyltransferase (adenine-specific) activity"/>
    <property type="evidence" value="ECO:0007669"/>
    <property type="project" value="UniProtKB-EC"/>
</dbReference>
<dbReference type="RefSeq" id="WP_039259433.1">
    <property type="nucleotide sequence ID" value="NZ_JDRY01000033.1"/>
</dbReference>
<dbReference type="EMBL" id="JDRY01000033">
    <property type="protein sequence ID" value="KGM99552.1"/>
    <property type="molecule type" value="Genomic_DNA"/>
</dbReference>
<dbReference type="Pfam" id="PF02086">
    <property type="entry name" value="MethyltransfD12"/>
    <property type="match status" value="2"/>
</dbReference>
<keyword evidence="1" id="KW-0489">Methyltransferase</keyword>
<dbReference type="GO" id="GO:0032259">
    <property type="term" value="P:methylation"/>
    <property type="evidence" value="ECO:0007669"/>
    <property type="project" value="UniProtKB-KW"/>
</dbReference>
<gene>
    <name evidence="4" type="ORF">Z955_06925</name>
</gene>
<evidence type="ECO:0000256" key="2">
    <source>
        <dbReference type="ARBA" id="ARBA00022679"/>
    </source>
</evidence>
<dbReference type="AlphaFoldDB" id="A0A0A0IEY9"/>
<keyword evidence="2" id="KW-0808">Transferase</keyword>
<dbReference type="Gene3D" id="3.40.50.150">
    <property type="entry name" value="Vaccinia Virus protein VP39"/>
    <property type="match status" value="1"/>
</dbReference>
<evidence type="ECO:0008006" key="6">
    <source>
        <dbReference type="Google" id="ProtNLM"/>
    </source>
</evidence>
<evidence type="ECO:0000313" key="4">
    <source>
        <dbReference type="EMBL" id="KGM99552.1"/>
    </source>
</evidence>
<evidence type="ECO:0000256" key="1">
    <source>
        <dbReference type="ARBA" id="ARBA00022603"/>
    </source>
</evidence>
<keyword evidence="3" id="KW-0949">S-adenosyl-L-methionine</keyword>
<evidence type="ECO:0000313" key="5">
    <source>
        <dbReference type="Proteomes" id="UP000030014"/>
    </source>
</evidence>
<name>A0A0A0IEY9_CLOBO</name>
<sequence>MVNILIRYLGIKTKLLEPIKIAVDNVTNVGDGVLDLFAGSSTVGQYLIEDYDIYANDYQTYSYVAAKALIEHHSASVIASIDEAQVFGSYYKKNKDELVSRFSTPLKMEKQLLDSIGDLYSGKTFDKFTEYFNKSAYAGHTKGTHKAFEDCLLYFETEEVEKYRKQPRKFPYSLFTLYYGNPYFSLHQCIEIDSIKYSIDKLLEDKTITSEQHTIYLSFLIYCLNLIVISVGDHFAQPQKIKDVSSDLSGPRDSINLRERKKIIGKKRTLVTELYLEKLHDYKKNYKSGSKKNKAFNEDYKVLLSSSQLKDCNIKTVYIDPPYTNAHYSRFYHIPETLVKYDYPEIEFMGRYRTDRYQSGFCIKSQAEEEFSTMLNLCKKNNFNAIISYSDTAQCILTIDDITSLCHKYYGQSVKIENIAHMYRNFGQKPNRVLAKEYIITCYIKE</sequence>
<accession>A0A0A0IEY9</accession>
<protein>
    <recommendedName>
        <fullName evidence="6">Modification methylase FokI</fullName>
    </recommendedName>
</protein>
<evidence type="ECO:0000256" key="3">
    <source>
        <dbReference type="ARBA" id="ARBA00022691"/>
    </source>
</evidence>
<dbReference type="Proteomes" id="UP000030014">
    <property type="component" value="Unassembled WGS sequence"/>
</dbReference>
<proteinExistence type="predicted"/>
<dbReference type="InterPro" id="IPR029063">
    <property type="entry name" value="SAM-dependent_MTases_sf"/>
</dbReference>